<proteinExistence type="predicted"/>
<sequence length="37" mass="4523">KTINKYIFYFGNPFIWLYRKAIPCHLIQMASLRYLSL</sequence>
<organism evidence="1 2">
    <name type="scientific">Salmonella enterica subsp. enterica serovar Urbana str. R8-2977</name>
    <dbReference type="NCBI Taxonomy" id="913084"/>
    <lineage>
        <taxon>Bacteria</taxon>
        <taxon>Pseudomonadati</taxon>
        <taxon>Pseudomonadota</taxon>
        <taxon>Gammaproteobacteria</taxon>
        <taxon>Enterobacterales</taxon>
        <taxon>Enterobacteriaceae</taxon>
        <taxon>Salmonella</taxon>
    </lineage>
</organism>
<name>G5S4C3_SALET</name>
<gene>
    <name evidence="1" type="ORF">LTSEURB_6295</name>
</gene>
<comment type="caution">
    <text evidence="1">The sequence shown here is derived from an EMBL/GenBank/DDBJ whole genome shotgun (WGS) entry which is preliminary data.</text>
</comment>
<feature type="non-terminal residue" evidence="1">
    <location>
        <position position="1"/>
    </location>
</feature>
<evidence type="ECO:0000313" key="2">
    <source>
        <dbReference type="Proteomes" id="UP000004776"/>
    </source>
</evidence>
<evidence type="ECO:0000313" key="1">
    <source>
        <dbReference type="EMBL" id="EHC97116.1"/>
    </source>
</evidence>
<dbReference type="AlphaFoldDB" id="G5S4C3"/>
<dbReference type="EMBL" id="AFCW01002315">
    <property type="protein sequence ID" value="EHC97116.1"/>
    <property type="molecule type" value="Genomic_DNA"/>
</dbReference>
<reference evidence="1 2" key="1">
    <citation type="journal article" date="2011" name="BMC Genomics">
        <title>Genome sequencing reveals diversification of virulence factor content and possible host adaptation in distinct subpopulations of Salmonella enterica.</title>
        <authorList>
            <person name="den Bakker H.C."/>
            <person name="Moreno Switt A.I."/>
            <person name="Govoni G."/>
            <person name="Cummings C.A."/>
            <person name="Ranieri M.L."/>
            <person name="Degoricija L."/>
            <person name="Hoelzer K."/>
            <person name="Rodriguez-Rivera L.D."/>
            <person name="Brown S."/>
            <person name="Bolchacova E."/>
            <person name="Furtado M.R."/>
            <person name="Wiedmann M."/>
        </authorList>
    </citation>
    <scope>NUCLEOTIDE SEQUENCE [LARGE SCALE GENOMIC DNA]</scope>
    <source>
        <strain evidence="1 2">R8-2977</strain>
    </source>
</reference>
<accession>G5S4C3</accession>
<protein>
    <submittedName>
        <fullName evidence="1">Uncharacterized protein</fullName>
    </submittedName>
</protein>
<dbReference type="Proteomes" id="UP000004776">
    <property type="component" value="Unassembled WGS sequence"/>
</dbReference>